<feature type="chain" id="PRO_5004023420" description="Secreted protein" evidence="2">
    <location>
        <begin position="20"/>
        <end position="208"/>
    </location>
</feature>
<dbReference type="Proteomes" id="UP000016930">
    <property type="component" value="Unassembled WGS sequence"/>
</dbReference>
<evidence type="ECO:0000256" key="2">
    <source>
        <dbReference type="SAM" id="SignalP"/>
    </source>
</evidence>
<evidence type="ECO:0000313" key="3">
    <source>
        <dbReference type="EMBL" id="EMD34128.1"/>
    </source>
</evidence>
<keyword evidence="4" id="KW-1185">Reference proteome</keyword>
<keyword evidence="2" id="KW-0732">Signal</keyword>
<protein>
    <recommendedName>
        <fullName evidence="5">Secreted protein</fullName>
    </recommendedName>
</protein>
<dbReference type="EMBL" id="KB445804">
    <property type="protein sequence ID" value="EMD34128.1"/>
    <property type="molecule type" value="Genomic_DNA"/>
</dbReference>
<evidence type="ECO:0000256" key="1">
    <source>
        <dbReference type="SAM" id="MobiDB-lite"/>
    </source>
</evidence>
<organism evidence="3 4">
    <name type="scientific">Ceriporiopsis subvermispora (strain B)</name>
    <name type="common">White-rot fungus</name>
    <name type="synonym">Gelatoporia subvermispora</name>
    <dbReference type="NCBI Taxonomy" id="914234"/>
    <lineage>
        <taxon>Eukaryota</taxon>
        <taxon>Fungi</taxon>
        <taxon>Dikarya</taxon>
        <taxon>Basidiomycota</taxon>
        <taxon>Agaricomycotina</taxon>
        <taxon>Agaricomycetes</taxon>
        <taxon>Polyporales</taxon>
        <taxon>Gelatoporiaceae</taxon>
        <taxon>Gelatoporia</taxon>
    </lineage>
</organism>
<sequence length="208" mass="20375">MKSFTTAVALVAVLPAVLGQNLMVNSPPNIVQCEPTQLSWTGGSPPYYLSLIPAGQPSAAAIKSFPTQQGNSYTWNVDLQQGTSFSIELKDSTGNTAYSAIETVNPSSDSSCLNSSVSETGSGASSTGASSGAQTASSASTTSAASTGASSGSNSASNSNSVKATGSNSAQSAASSSSSKSSNGATRGSTVGTFSIAGLMGLVGAALF</sequence>
<proteinExistence type="predicted"/>
<dbReference type="OrthoDB" id="3362246at2759"/>
<gene>
    <name evidence="3" type="ORF">CERSUDRAFT_117626</name>
</gene>
<reference evidence="3 4" key="1">
    <citation type="journal article" date="2012" name="Proc. Natl. Acad. Sci. U.S.A.">
        <title>Comparative genomics of Ceriporiopsis subvermispora and Phanerochaete chrysosporium provide insight into selective ligninolysis.</title>
        <authorList>
            <person name="Fernandez-Fueyo E."/>
            <person name="Ruiz-Duenas F.J."/>
            <person name="Ferreira P."/>
            <person name="Floudas D."/>
            <person name="Hibbett D.S."/>
            <person name="Canessa P."/>
            <person name="Larrondo L.F."/>
            <person name="James T.Y."/>
            <person name="Seelenfreund D."/>
            <person name="Lobos S."/>
            <person name="Polanco R."/>
            <person name="Tello M."/>
            <person name="Honda Y."/>
            <person name="Watanabe T."/>
            <person name="Watanabe T."/>
            <person name="Ryu J.S."/>
            <person name="Kubicek C.P."/>
            <person name="Schmoll M."/>
            <person name="Gaskell J."/>
            <person name="Hammel K.E."/>
            <person name="St John F.J."/>
            <person name="Vanden Wymelenberg A."/>
            <person name="Sabat G."/>
            <person name="Splinter BonDurant S."/>
            <person name="Syed K."/>
            <person name="Yadav J.S."/>
            <person name="Doddapaneni H."/>
            <person name="Subramanian V."/>
            <person name="Lavin J.L."/>
            <person name="Oguiza J.A."/>
            <person name="Perez G."/>
            <person name="Pisabarro A.G."/>
            <person name="Ramirez L."/>
            <person name="Santoyo F."/>
            <person name="Master E."/>
            <person name="Coutinho P.M."/>
            <person name="Henrissat B."/>
            <person name="Lombard V."/>
            <person name="Magnuson J.K."/>
            <person name="Kuees U."/>
            <person name="Hori C."/>
            <person name="Igarashi K."/>
            <person name="Samejima M."/>
            <person name="Held B.W."/>
            <person name="Barry K.W."/>
            <person name="LaButti K.M."/>
            <person name="Lapidus A."/>
            <person name="Lindquist E.A."/>
            <person name="Lucas S.M."/>
            <person name="Riley R."/>
            <person name="Salamov A.A."/>
            <person name="Hoffmeister D."/>
            <person name="Schwenk D."/>
            <person name="Hadar Y."/>
            <person name="Yarden O."/>
            <person name="de Vries R.P."/>
            <person name="Wiebenga A."/>
            <person name="Stenlid J."/>
            <person name="Eastwood D."/>
            <person name="Grigoriev I.V."/>
            <person name="Berka R.M."/>
            <person name="Blanchette R.A."/>
            <person name="Kersten P."/>
            <person name="Martinez A.T."/>
            <person name="Vicuna R."/>
            <person name="Cullen D."/>
        </authorList>
    </citation>
    <scope>NUCLEOTIDE SEQUENCE [LARGE SCALE GENOMIC DNA]</scope>
    <source>
        <strain evidence="3 4">B</strain>
    </source>
</reference>
<evidence type="ECO:0000313" key="4">
    <source>
        <dbReference type="Proteomes" id="UP000016930"/>
    </source>
</evidence>
<dbReference type="AlphaFoldDB" id="M2QAX3"/>
<feature type="compositionally biased region" description="Low complexity" evidence="1">
    <location>
        <begin position="107"/>
        <end position="187"/>
    </location>
</feature>
<feature type="region of interest" description="Disordered" evidence="1">
    <location>
        <begin position="105"/>
        <end position="187"/>
    </location>
</feature>
<feature type="signal peptide" evidence="2">
    <location>
        <begin position="1"/>
        <end position="19"/>
    </location>
</feature>
<dbReference type="PANTHER" id="PTHR37487:SF2">
    <property type="entry name" value="EXPRESSED PROTEIN"/>
    <property type="match status" value="1"/>
</dbReference>
<accession>M2QAX3</accession>
<name>M2QAX3_CERS8</name>
<evidence type="ECO:0008006" key="5">
    <source>
        <dbReference type="Google" id="ProtNLM"/>
    </source>
</evidence>
<dbReference type="PANTHER" id="PTHR37487">
    <property type="entry name" value="CHROMOSOME 1, WHOLE GENOME SHOTGUN SEQUENCE"/>
    <property type="match status" value="1"/>
</dbReference>
<dbReference type="HOGENOM" id="CLU_063099_1_1_1"/>